<dbReference type="InterPro" id="IPR001182">
    <property type="entry name" value="FtsW/RodA"/>
</dbReference>
<dbReference type="GO" id="GO:0051301">
    <property type="term" value="P:cell division"/>
    <property type="evidence" value="ECO:0007669"/>
    <property type="project" value="InterPro"/>
</dbReference>
<evidence type="ECO:0000256" key="5">
    <source>
        <dbReference type="ARBA" id="ARBA00023136"/>
    </source>
</evidence>
<reference evidence="7" key="1">
    <citation type="journal article" date="2014" name="Front. Microbiol.">
        <title>High frequency of phylogenetically diverse reductive dehalogenase-homologous genes in deep subseafloor sedimentary metagenomes.</title>
        <authorList>
            <person name="Kawai M."/>
            <person name="Futagami T."/>
            <person name="Toyoda A."/>
            <person name="Takaki Y."/>
            <person name="Nishi S."/>
            <person name="Hori S."/>
            <person name="Arai W."/>
            <person name="Tsubouchi T."/>
            <person name="Morono Y."/>
            <person name="Uchiyama I."/>
            <person name="Ito T."/>
            <person name="Fujiyama A."/>
            <person name="Inagaki F."/>
            <person name="Takami H."/>
        </authorList>
    </citation>
    <scope>NUCLEOTIDE SEQUENCE</scope>
    <source>
        <strain evidence="7">Expedition CK06-06</strain>
    </source>
</reference>
<dbReference type="GO" id="GO:0005886">
    <property type="term" value="C:plasma membrane"/>
    <property type="evidence" value="ECO:0007669"/>
    <property type="project" value="TreeGrafter"/>
</dbReference>
<dbReference type="GO" id="GO:0032153">
    <property type="term" value="C:cell division site"/>
    <property type="evidence" value="ECO:0007669"/>
    <property type="project" value="TreeGrafter"/>
</dbReference>
<keyword evidence="4 6" id="KW-1133">Transmembrane helix</keyword>
<dbReference type="EMBL" id="BARS01028383">
    <property type="protein sequence ID" value="GAG07828.1"/>
    <property type="molecule type" value="Genomic_DNA"/>
</dbReference>
<feature type="non-terminal residue" evidence="7">
    <location>
        <position position="1"/>
    </location>
</feature>
<keyword evidence="3" id="KW-0133">Cell shape</keyword>
<dbReference type="PANTHER" id="PTHR30474">
    <property type="entry name" value="CELL CYCLE PROTEIN"/>
    <property type="match status" value="1"/>
</dbReference>
<protein>
    <recommendedName>
        <fullName evidence="8">Rod shape-determining protein RodA</fullName>
    </recommendedName>
</protein>
<sequence length="168" mass="17608">LQSYQVERLTAFATADRDASDAGYQLDQSTTAIGSGGALGKGADGATQSINDFLPEHHTDFVFAVTAEMFGFVGGAALILLYSVVVWRGVRIASRAGTLFEVLVASAIVAMLAFQVSVNIGMTVGLMPITGLPLPLMSFGGSHTLATFAALGVLMGIYLRRGPEHRLT</sequence>
<evidence type="ECO:0008006" key="8">
    <source>
        <dbReference type="Google" id="ProtNLM"/>
    </source>
</evidence>
<evidence type="ECO:0000256" key="3">
    <source>
        <dbReference type="ARBA" id="ARBA00022960"/>
    </source>
</evidence>
<organism evidence="7">
    <name type="scientific">marine sediment metagenome</name>
    <dbReference type="NCBI Taxonomy" id="412755"/>
    <lineage>
        <taxon>unclassified sequences</taxon>
        <taxon>metagenomes</taxon>
        <taxon>ecological metagenomes</taxon>
    </lineage>
</organism>
<dbReference type="GO" id="GO:0015648">
    <property type="term" value="F:lipid-linked peptidoglycan transporter activity"/>
    <property type="evidence" value="ECO:0007669"/>
    <property type="project" value="TreeGrafter"/>
</dbReference>
<evidence type="ECO:0000256" key="6">
    <source>
        <dbReference type="SAM" id="Phobius"/>
    </source>
</evidence>
<dbReference type="PANTHER" id="PTHR30474:SF14">
    <property type="entry name" value="CELL CYCLE PROTEIN"/>
    <property type="match status" value="1"/>
</dbReference>
<evidence type="ECO:0000256" key="4">
    <source>
        <dbReference type="ARBA" id="ARBA00022989"/>
    </source>
</evidence>
<keyword evidence="2 6" id="KW-0812">Transmembrane</keyword>
<accession>X0V5P5</accession>
<evidence type="ECO:0000313" key="7">
    <source>
        <dbReference type="EMBL" id="GAG07828.1"/>
    </source>
</evidence>
<feature type="transmembrane region" description="Helical" evidence="6">
    <location>
        <begin position="99"/>
        <end position="120"/>
    </location>
</feature>
<proteinExistence type="predicted"/>
<dbReference type="GO" id="GO:0008360">
    <property type="term" value="P:regulation of cell shape"/>
    <property type="evidence" value="ECO:0007669"/>
    <property type="project" value="UniProtKB-KW"/>
</dbReference>
<comment type="caution">
    <text evidence="7">The sequence shown here is derived from an EMBL/GenBank/DDBJ whole genome shotgun (WGS) entry which is preliminary data.</text>
</comment>
<feature type="transmembrane region" description="Helical" evidence="6">
    <location>
        <begin position="61"/>
        <end position="87"/>
    </location>
</feature>
<dbReference type="AlphaFoldDB" id="X0V5P5"/>
<name>X0V5P5_9ZZZZ</name>
<gene>
    <name evidence="7" type="ORF">S01H1_44493</name>
</gene>
<dbReference type="Pfam" id="PF01098">
    <property type="entry name" value="FTSW_RODA_SPOVE"/>
    <property type="match status" value="1"/>
</dbReference>
<evidence type="ECO:0000256" key="2">
    <source>
        <dbReference type="ARBA" id="ARBA00022692"/>
    </source>
</evidence>
<evidence type="ECO:0000256" key="1">
    <source>
        <dbReference type="ARBA" id="ARBA00004141"/>
    </source>
</evidence>
<keyword evidence="5 6" id="KW-0472">Membrane</keyword>
<comment type="subcellular location">
    <subcellularLocation>
        <location evidence="1">Membrane</location>
        <topology evidence="1">Multi-pass membrane protein</topology>
    </subcellularLocation>
</comment>
<feature type="transmembrane region" description="Helical" evidence="6">
    <location>
        <begin position="140"/>
        <end position="159"/>
    </location>
</feature>